<dbReference type="Pfam" id="PF00487">
    <property type="entry name" value="FA_desaturase"/>
    <property type="match status" value="1"/>
</dbReference>
<sequence>MKEDLCRGLEASGRGRAYPTTITNESPAVLTLEPMVQRSQPASLARCLVSEPAVSMQRVPTQQDDGAGGDAEGRGDSVGKNEVAGGEKAEKESMIMELTRLVQNLVKESSWWERRGVDCCILAAAFLCLPLAFLLLGSSRLLWLLAGVLLMGVAHAVITVKGTHLASHGALSESQAWGKFWAIFFIEICGSFSAQAGVQGHIKMHHAHTNIIGLGDSSVWKVPSLSRTLYLFVAPLAVPVITPLVAIAQVKGRSLALLVRTVLNITLGLYSQYWLLTNISGFRSTHSTLFCMLVCRSMFSVPFIHVNIFQHIGLPMFSSTHRPKRIHQMTHGVLNLPRNLLLDWTFGHSLINCHVEHHLFPFLSDNMCLKVKPVVSKYLTEKQLPYQEDRYLSRLHLFFQRYQELMVFAPPITELVGVQ</sequence>
<organism evidence="8 9">
    <name type="scientific">Oryzias latipes</name>
    <name type="common">Japanese rice fish</name>
    <name type="synonym">Japanese killifish</name>
    <dbReference type="NCBI Taxonomy" id="8090"/>
    <lineage>
        <taxon>Eukaryota</taxon>
        <taxon>Metazoa</taxon>
        <taxon>Chordata</taxon>
        <taxon>Craniata</taxon>
        <taxon>Vertebrata</taxon>
        <taxon>Euteleostomi</taxon>
        <taxon>Actinopterygii</taxon>
        <taxon>Neopterygii</taxon>
        <taxon>Teleostei</taxon>
        <taxon>Neoteleostei</taxon>
        <taxon>Acanthomorphata</taxon>
        <taxon>Ovalentaria</taxon>
        <taxon>Atherinomorphae</taxon>
        <taxon>Beloniformes</taxon>
        <taxon>Adrianichthyidae</taxon>
        <taxon>Oryziinae</taxon>
        <taxon>Oryzias</taxon>
    </lineage>
</organism>
<keyword evidence="1" id="KW-0444">Lipid biosynthesis</keyword>
<evidence type="ECO:0000313" key="9">
    <source>
        <dbReference type="Proteomes" id="UP000265200"/>
    </source>
</evidence>
<keyword evidence="6" id="KW-0812">Transmembrane</keyword>
<dbReference type="InterPro" id="IPR005804">
    <property type="entry name" value="FA_desaturase_dom"/>
</dbReference>
<evidence type="ECO:0000256" key="2">
    <source>
        <dbReference type="ARBA" id="ARBA00022832"/>
    </source>
</evidence>
<evidence type="ECO:0000256" key="4">
    <source>
        <dbReference type="ARBA" id="ARBA00023160"/>
    </source>
</evidence>
<keyword evidence="2" id="KW-0276">Fatty acid metabolism</keyword>
<dbReference type="Ensembl" id="ENSORLT00015033787.1">
    <property type="protein sequence ID" value="ENSORLP00015015173.1"/>
    <property type="gene ID" value="ENSORLG00015016061.1"/>
</dbReference>
<accession>A0A3P9I5Q3</accession>
<proteinExistence type="predicted"/>
<feature type="transmembrane region" description="Helical" evidence="6">
    <location>
        <begin position="180"/>
        <end position="198"/>
    </location>
</feature>
<dbReference type="GO" id="GO:0006633">
    <property type="term" value="P:fatty acid biosynthetic process"/>
    <property type="evidence" value="ECO:0007669"/>
    <property type="project" value="UniProtKB-KW"/>
</dbReference>
<evidence type="ECO:0000256" key="1">
    <source>
        <dbReference type="ARBA" id="ARBA00022516"/>
    </source>
</evidence>
<keyword evidence="3" id="KW-0443">Lipid metabolism</keyword>
<evidence type="ECO:0000259" key="7">
    <source>
        <dbReference type="Pfam" id="PF00487"/>
    </source>
</evidence>
<keyword evidence="6" id="KW-1133">Transmembrane helix</keyword>
<reference evidence="8" key="4">
    <citation type="submission" date="2025-09" db="UniProtKB">
        <authorList>
            <consortium name="Ensembl"/>
        </authorList>
    </citation>
    <scope>IDENTIFICATION</scope>
    <source>
        <strain evidence="8">HSOK</strain>
    </source>
</reference>
<feature type="domain" description="Fatty acid desaturase" evidence="7">
    <location>
        <begin position="142"/>
        <end position="388"/>
    </location>
</feature>
<dbReference type="AlphaFoldDB" id="A0A3P9I5Q3"/>
<feature type="region of interest" description="Disordered" evidence="5">
    <location>
        <begin position="55"/>
        <end position="88"/>
    </location>
</feature>
<reference evidence="8 9" key="2">
    <citation type="submission" date="2017-04" db="EMBL/GenBank/DDBJ databases">
        <title>CpG methylation of centromeres and impact of large insertions on vertebrate speciation.</title>
        <authorList>
            <person name="Ichikawa K."/>
            <person name="Yoshimura J."/>
            <person name="Morishita S."/>
        </authorList>
    </citation>
    <scope>NUCLEOTIDE SEQUENCE</scope>
    <source>
        <strain evidence="8 9">HSOK</strain>
    </source>
</reference>
<evidence type="ECO:0000256" key="5">
    <source>
        <dbReference type="SAM" id="MobiDB-lite"/>
    </source>
</evidence>
<dbReference type="InterPro" id="IPR012171">
    <property type="entry name" value="Fatty_acid_desaturase"/>
</dbReference>
<keyword evidence="4" id="KW-0275">Fatty acid biosynthesis</keyword>
<name>A0A3P9I5Q3_ORYLA</name>
<feature type="transmembrane region" description="Helical" evidence="6">
    <location>
        <begin position="116"/>
        <end position="135"/>
    </location>
</feature>
<evidence type="ECO:0000256" key="3">
    <source>
        <dbReference type="ARBA" id="ARBA00023098"/>
    </source>
</evidence>
<protein>
    <submittedName>
        <fullName evidence="8">Fatty acid desaturase 6</fullName>
    </submittedName>
</protein>
<feature type="transmembrane region" description="Helical" evidence="6">
    <location>
        <begin position="229"/>
        <end position="248"/>
    </location>
</feature>
<feature type="transmembrane region" description="Helical" evidence="6">
    <location>
        <begin position="255"/>
        <end position="275"/>
    </location>
</feature>
<feature type="transmembrane region" description="Helical" evidence="6">
    <location>
        <begin position="141"/>
        <end position="160"/>
    </location>
</feature>
<reference key="1">
    <citation type="journal article" date="2007" name="Nature">
        <title>The medaka draft genome and insights into vertebrate genome evolution.</title>
        <authorList>
            <person name="Kasahara M."/>
            <person name="Naruse K."/>
            <person name="Sasaki S."/>
            <person name="Nakatani Y."/>
            <person name="Qu W."/>
            <person name="Ahsan B."/>
            <person name="Yamada T."/>
            <person name="Nagayasu Y."/>
            <person name="Doi K."/>
            <person name="Kasai Y."/>
            <person name="Jindo T."/>
            <person name="Kobayashi D."/>
            <person name="Shimada A."/>
            <person name="Toyoda A."/>
            <person name="Kuroki Y."/>
            <person name="Fujiyama A."/>
            <person name="Sasaki T."/>
            <person name="Shimizu A."/>
            <person name="Asakawa S."/>
            <person name="Shimizu N."/>
            <person name="Hashimoto S."/>
            <person name="Yang J."/>
            <person name="Lee Y."/>
            <person name="Matsushima K."/>
            <person name="Sugano S."/>
            <person name="Sakaizumi M."/>
            <person name="Narita T."/>
            <person name="Ohishi K."/>
            <person name="Haga S."/>
            <person name="Ohta F."/>
            <person name="Nomoto H."/>
            <person name="Nogata K."/>
            <person name="Morishita T."/>
            <person name="Endo T."/>
            <person name="Shin-I T."/>
            <person name="Takeda H."/>
            <person name="Morishita S."/>
            <person name="Kohara Y."/>
        </authorList>
    </citation>
    <scope>NUCLEOTIDE SEQUENCE [LARGE SCALE GENOMIC DNA]</scope>
    <source>
        <strain>Hd-rR</strain>
    </source>
</reference>
<evidence type="ECO:0000256" key="6">
    <source>
        <dbReference type="SAM" id="Phobius"/>
    </source>
</evidence>
<feature type="compositionally biased region" description="Basic and acidic residues" evidence="5">
    <location>
        <begin position="71"/>
        <end position="88"/>
    </location>
</feature>
<reference evidence="8" key="3">
    <citation type="submission" date="2025-08" db="UniProtKB">
        <authorList>
            <consortium name="Ensembl"/>
        </authorList>
    </citation>
    <scope>IDENTIFICATION</scope>
    <source>
        <strain evidence="8">HSOK</strain>
    </source>
</reference>
<dbReference type="PANTHER" id="PTHR19353:SF13">
    <property type="entry name" value="FATTY ACID DESATURASE 6"/>
    <property type="match status" value="1"/>
</dbReference>
<evidence type="ECO:0000313" key="8">
    <source>
        <dbReference type="Ensembl" id="ENSORLP00015015173.1"/>
    </source>
</evidence>
<dbReference type="Proteomes" id="UP000265200">
    <property type="component" value="Chromosome 19"/>
</dbReference>
<dbReference type="GO" id="GO:0016491">
    <property type="term" value="F:oxidoreductase activity"/>
    <property type="evidence" value="ECO:0007669"/>
    <property type="project" value="InterPro"/>
</dbReference>
<keyword evidence="6" id="KW-0472">Membrane</keyword>
<dbReference type="PANTHER" id="PTHR19353">
    <property type="entry name" value="FATTY ACID DESATURASE 2"/>
    <property type="match status" value="1"/>
</dbReference>